<keyword evidence="5" id="KW-1185">Reference proteome</keyword>
<sequence length="278" mass="32149">MKENKAKKIILLSLALICIAVLVYSLYQGLIIYIPQKQEQNRFSELQHIVEQENKEESNRTKPTGEEQSRKDDTEESDSQSPSRQAEADEDHLQYSEITVINSDFRGWLKIPDTLIDYPVVKASETDPEYYLHRDFDRNYSFSGTPFIGAGADESSDAFVIYAHKMRNDTMFGTLDYYADTEWAKQHRDIEFDAPEEHRVYRVFAAVQTKVGGENELKYYEKTGKLSDKEYTAFVKELSEASVIEIDDRPTDKQQLLLLSTCSYHTEDGRFVVAAYRI</sequence>
<dbReference type="Pfam" id="PF04203">
    <property type="entry name" value="Sortase"/>
    <property type="match status" value="1"/>
</dbReference>
<evidence type="ECO:0000256" key="1">
    <source>
        <dbReference type="ARBA" id="ARBA00022801"/>
    </source>
</evidence>
<gene>
    <name evidence="4" type="ORF">JKK62_09810</name>
</gene>
<dbReference type="SUPFAM" id="SSF63817">
    <property type="entry name" value="Sortase"/>
    <property type="match status" value="1"/>
</dbReference>
<evidence type="ECO:0000256" key="3">
    <source>
        <dbReference type="SAM" id="MobiDB-lite"/>
    </source>
</evidence>
<feature type="compositionally biased region" description="Basic and acidic residues" evidence="3">
    <location>
        <begin position="51"/>
        <end position="73"/>
    </location>
</feature>
<name>A0A935C1S9_9FIRM</name>
<feature type="region of interest" description="Disordered" evidence="3">
    <location>
        <begin position="51"/>
        <end position="92"/>
    </location>
</feature>
<evidence type="ECO:0000313" key="4">
    <source>
        <dbReference type="EMBL" id="MBK6088934.1"/>
    </source>
</evidence>
<dbReference type="AlphaFoldDB" id="A0A935C1S9"/>
<evidence type="ECO:0000313" key="5">
    <source>
        <dbReference type="Proteomes" id="UP000633365"/>
    </source>
</evidence>
<dbReference type="InterPro" id="IPR009835">
    <property type="entry name" value="SrtB"/>
</dbReference>
<dbReference type="Proteomes" id="UP000633365">
    <property type="component" value="Unassembled WGS sequence"/>
</dbReference>
<evidence type="ECO:0000256" key="2">
    <source>
        <dbReference type="PIRSR" id="PIRSR605754-1"/>
    </source>
</evidence>
<organism evidence="4 5">
    <name type="scientific">Ruminococcus difficilis</name>
    <dbReference type="NCBI Taxonomy" id="2763069"/>
    <lineage>
        <taxon>Bacteria</taxon>
        <taxon>Bacillati</taxon>
        <taxon>Bacillota</taxon>
        <taxon>Clostridia</taxon>
        <taxon>Eubacteriales</taxon>
        <taxon>Oscillospiraceae</taxon>
        <taxon>Ruminococcus</taxon>
    </lineage>
</organism>
<dbReference type="RefSeq" id="WP_201427745.1">
    <property type="nucleotide sequence ID" value="NZ_JAEQMG010000100.1"/>
</dbReference>
<dbReference type="Gene3D" id="2.40.260.10">
    <property type="entry name" value="Sortase"/>
    <property type="match status" value="1"/>
</dbReference>
<dbReference type="EMBL" id="JAEQMG010000100">
    <property type="protein sequence ID" value="MBK6088934.1"/>
    <property type="molecule type" value="Genomic_DNA"/>
</dbReference>
<comment type="caution">
    <text evidence="4">The sequence shown here is derived from an EMBL/GenBank/DDBJ whole genome shotgun (WGS) entry which is preliminary data.</text>
</comment>
<keyword evidence="1" id="KW-0378">Hydrolase</keyword>
<dbReference type="InterPro" id="IPR005754">
    <property type="entry name" value="Sortase"/>
</dbReference>
<protein>
    <submittedName>
        <fullName evidence="4">Sortase</fullName>
    </submittedName>
</protein>
<proteinExistence type="predicted"/>
<feature type="active site" description="Proton donor/acceptor" evidence="2">
    <location>
        <position position="164"/>
    </location>
</feature>
<dbReference type="InterPro" id="IPR023365">
    <property type="entry name" value="Sortase_dom-sf"/>
</dbReference>
<feature type="active site" description="Acyl-thioester intermediate" evidence="2">
    <location>
        <position position="262"/>
    </location>
</feature>
<reference evidence="4" key="1">
    <citation type="submission" date="2021-01" db="EMBL/GenBank/DDBJ databases">
        <title>Genome public.</title>
        <authorList>
            <person name="Liu C."/>
            <person name="Sun Q."/>
        </authorList>
    </citation>
    <scope>NUCLEOTIDE SEQUENCE</scope>
    <source>
        <strain evidence="4">M6</strain>
    </source>
</reference>
<dbReference type="GO" id="GO:0016787">
    <property type="term" value="F:hydrolase activity"/>
    <property type="evidence" value="ECO:0007669"/>
    <property type="project" value="UniProtKB-KW"/>
</dbReference>
<dbReference type="CDD" id="cd05826">
    <property type="entry name" value="Sortase_B"/>
    <property type="match status" value="1"/>
</dbReference>
<accession>A0A935C1S9</accession>